<evidence type="ECO:0000313" key="1">
    <source>
        <dbReference type="EMBL" id="MEI2682313.1"/>
    </source>
</evidence>
<organism evidence="1 2">
    <name type="scientific">Erwinia aphidicola</name>
    <dbReference type="NCBI Taxonomy" id="68334"/>
    <lineage>
        <taxon>Bacteria</taxon>
        <taxon>Pseudomonadati</taxon>
        <taxon>Pseudomonadota</taxon>
        <taxon>Gammaproteobacteria</taxon>
        <taxon>Enterobacterales</taxon>
        <taxon>Erwiniaceae</taxon>
        <taxon>Erwinia</taxon>
    </lineage>
</organism>
<evidence type="ECO:0000313" key="2">
    <source>
        <dbReference type="Proteomes" id="UP001306592"/>
    </source>
</evidence>
<proteinExistence type="predicted"/>
<reference evidence="1 2" key="1">
    <citation type="submission" date="2024-02" db="EMBL/GenBank/DDBJ databases">
        <title>First report Erwinia aphidicola in onion in Chile.</title>
        <authorList>
            <person name="Valenzuela M."/>
            <person name="Pena M."/>
            <person name="Dutta B."/>
        </authorList>
    </citation>
    <scope>NUCLEOTIDE SEQUENCE [LARGE SCALE GENOMIC DNA]</scope>
    <source>
        <strain evidence="1 2">QCJ3A</strain>
    </source>
</reference>
<dbReference type="EMBL" id="JBANEI010000007">
    <property type="protein sequence ID" value="MEI2682313.1"/>
    <property type="molecule type" value="Genomic_DNA"/>
</dbReference>
<protein>
    <submittedName>
        <fullName evidence="1">Uncharacterized protein</fullName>
    </submittedName>
</protein>
<comment type="caution">
    <text evidence="1">The sequence shown here is derived from an EMBL/GenBank/DDBJ whole genome shotgun (WGS) entry which is preliminary data.</text>
</comment>
<sequence>MNFISFHFPLIEKKKGPLPSSIVITLMMCFSFLLLPSPVSSYSTETLIRSLGIGLEKRCYITKEVDTLPIFKNLKKERNDITELFIVANIDNIYYISYPRDINMISQMRFVAEKLTNVSCSSGETPELKD</sequence>
<dbReference type="Proteomes" id="UP001306592">
    <property type="component" value="Unassembled WGS sequence"/>
</dbReference>
<keyword evidence="2" id="KW-1185">Reference proteome</keyword>
<gene>
    <name evidence="1" type="ORF">V8N49_11675</name>
</gene>
<dbReference type="RefSeq" id="WP_336203173.1">
    <property type="nucleotide sequence ID" value="NZ_JBANEI010000007.1"/>
</dbReference>
<name>A0ABU8DHA1_ERWAP</name>
<accession>A0ABU8DHA1</accession>